<dbReference type="PANTHER" id="PTHR46579:SF1">
    <property type="entry name" value="F5_8 TYPE C DOMAIN-CONTAINING PROTEIN"/>
    <property type="match status" value="1"/>
</dbReference>
<evidence type="ECO:0000313" key="1">
    <source>
        <dbReference type="EMBL" id="JAT94037.1"/>
    </source>
</evidence>
<accession>A0A1E1X459</accession>
<reference evidence="1" key="1">
    <citation type="journal article" date="2017" name="Front. Cell. Infect. Microbiol.">
        <title>The Distinct Transcriptional Response of the Midgut of Amblyomma sculptum and Amblyomma aureolatum Ticks to Rickettsia rickettsii Correlates to Their Differences in Susceptibility to Infection.</title>
        <authorList>
            <person name="Martins L.A."/>
            <person name="Galletti M.F.B.M."/>
            <person name="Ribeiro J.M."/>
            <person name="Fujita A."/>
            <person name="Costa F.B."/>
            <person name="Labruna M.B."/>
            <person name="Daffre S."/>
            <person name="Fogaca A.C."/>
        </authorList>
    </citation>
    <scope>NUCLEOTIDE SEQUENCE</scope>
</reference>
<feature type="non-terminal residue" evidence="1">
    <location>
        <position position="1"/>
    </location>
</feature>
<dbReference type="PANTHER" id="PTHR46579">
    <property type="entry name" value="F5/8 TYPE C DOMAIN-CONTAINING PROTEIN-RELATED"/>
    <property type="match status" value="1"/>
</dbReference>
<protein>
    <submittedName>
        <fullName evidence="1">Uncharacterized protein</fullName>
    </submittedName>
</protein>
<name>A0A1E1X459_9ACAR</name>
<dbReference type="EMBL" id="GFAC01005151">
    <property type="protein sequence ID" value="JAT94037.1"/>
    <property type="molecule type" value="mRNA"/>
</dbReference>
<sequence length="258" mass="29016">AFYIGAPAIVVNLDQRLLSIRPPHSFTRLPRSLCERPFWKASEWRSWLVFYSLPTLLGILQPRYWQHAAFLVKAVFLLLQAKISPTHLQQAGSCLQLFVSRAAQLYGARFMTFNVHQLLHLATNVENLGPLWANSAFPFESGNGKLTKMVKAAKGAPMQILERVLVEQELECALHAVSLPSNVMAFCVQLLGNGDTRKAIRVGNVCVFGAPAMPHLTAEEKQAVNNFLRGEEQNLNEYLRMSFQGTIIHSQQYKKAKK</sequence>
<feature type="non-terminal residue" evidence="1">
    <location>
        <position position="258"/>
    </location>
</feature>
<organism evidence="1">
    <name type="scientific">Amblyomma aureolatum</name>
    <dbReference type="NCBI Taxonomy" id="187763"/>
    <lineage>
        <taxon>Eukaryota</taxon>
        <taxon>Metazoa</taxon>
        <taxon>Ecdysozoa</taxon>
        <taxon>Arthropoda</taxon>
        <taxon>Chelicerata</taxon>
        <taxon>Arachnida</taxon>
        <taxon>Acari</taxon>
        <taxon>Parasitiformes</taxon>
        <taxon>Ixodida</taxon>
        <taxon>Ixodoidea</taxon>
        <taxon>Ixodidae</taxon>
        <taxon>Amblyomminae</taxon>
        <taxon>Amblyomma</taxon>
    </lineage>
</organism>
<dbReference type="AlphaFoldDB" id="A0A1E1X459"/>
<proteinExistence type="evidence at transcript level"/>